<name>A0A3M6QMK2_9BURK</name>
<dbReference type="OrthoDB" id="8678477at2"/>
<dbReference type="InterPro" id="IPR006311">
    <property type="entry name" value="TAT_signal"/>
</dbReference>
<dbReference type="InterPro" id="IPR042100">
    <property type="entry name" value="Bug_dom1"/>
</dbReference>
<feature type="signal peptide" evidence="2">
    <location>
        <begin position="1"/>
        <end position="35"/>
    </location>
</feature>
<dbReference type="RefSeq" id="WP_122231130.1">
    <property type="nucleotide sequence ID" value="NZ_RDQO01000005.1"/>
</dbReference>
<feature type="chain" id="PRO_5018077708" evidence="2">
    <location>
        <begin position="36"/>
        <end position="338"/>
    </location>
</feature>
<dbReference type="EMBL" id="RDQO01000005">
    <property type="protein sequence ID" value="RMX04287.1"/>
    <property type="molecule type" value="Genomic_DNA"/>
</dbReference>
<evidence type="ECO:0000256" key="2">
    <source>
        <dbReference type="SAM" id="SignalP"/>
    </source>
</evidence>
<reference evidence="3 4" key="1">
    <citation type="submission" date="2018-10" db="EMBL/GenBank/DDBJ databases">
        <title>Draft genome of Cortibacter populi DSM10536.</title>
        <authorList>
            <person name="Bernier A.-M."/>
            <person name="Bernard K."/>
        </authorList>
    </citation>
    <scope>NUCLEOTIDE SEQUENCE [LARGE SCALE GENOMIC DNA]</scope>
    <source>
        <strain evidence="3 4">DSM 105136</strain>
    </source>
</reference>
<comment type="similarity">
    <text evidence="1">Belongs to the UPF0065 (bug) family.</text>
</comment>
<proteinExistence type="inferred from homology"/>
<dbReference type="SUPFAM" id="SSF53850">
    <property type="entry name" value="Periplasmic binding protein-like II"/>
    <property type="match status" value="1"/>
</dbReference>
<dbReference type="Pfam" id="PF03401">
    <property type="entry name" value="TctC"/>
    <property type="match status" value="1"/>
</dbReference>
<dbReference type="PANTHER" id="PTHR42928:SF5">
    <property type="entry name" value="BLR1237 PROTEIN"/>
    <property type="match status" value="1"/>
</dbReference>
<sequence>MTNRINRTRRHLALAAALAFGLTGLTGLTVGAAHAAGAADWPAKPIRLIVPYAPGGFTDQMARLLQPGLQQRLGQPVVVDNKPGGNSIIGVGELARAAADGYTFGVVIAAYAANTSLYKKLPYDPARDIMGVSLLGVSPLLAAVSRDAPFQSAAELVEYARTHPGTISYGSSGNGSSAHLTSELLKWRTGIDMVHAPYRGAAPALADLMGGHIQVLLDAPTNLIEQGGRQGRVRLIGVAGEQRLPAVPDVPTFAEQGIDGVSGSTWAALIAPAGVPDEIVQRLSQAAAEIIRSEATRATLHDMGTFPEGRSPAETDAFIAAETAKWAEVIRQAGITLE</sequence>
<gene>
    <name evidence="3" type="ORF">D8I35_16010</name>
</gene>
<evidence type="ECO:0000313" key="3">
    <source>
        <dbReference type="EMBL" id="RMX04287.1"/>
    </source>
</evidence>
<comment type="caution">
    <text evidence="3">The sequence shown here is derived from an EMBL/GenBank/DDBJ whole genome shotgun (WGS) entry which is preliminary data.</text>
</comment>
<protein>
    <submittedName>
        <fullName evidence="3">Tripartite tricarboxylate transporter substrate binding protein</fullName>
    </submittedName>
</protein>
<dbReference type="PANTHER" id="PTHR42928">
    <property type="entry name" value="TRICARBOXYLATE-BINDING PROTEIN"/>
    <property type="match status" value="1"/>
</dbReference>
<keyword evidence="4" id="KW-1185">Reference proteome</keyword>
<evidence type="ECO:0000313" key="4">
    <source>
        <dbReference type="Proteomes" id="UP000278006"/>
    </source>
</evidence>
<dbReference type="PROSITE" id="PS51318">
    <property type="entry name" value="TAT"/>
    <property type="match status" value="1"/>
</dbReference>
<evidence type="ECO:0000256" key="1">
    <source>
        <dbReference type="ARBA" id="ARBA00006987"/>
    </source>
</evidence>
<dbReference type="Proteomes" id="UP000278006">
    <property type="component" value="Unassembled WGS sequence"/>
</dbReference>
<dbReference type="PIRSF" id="PIRSF017082">
    <property type="entry name" value="YflP"/>
    <property type="match status" value="1"/>
</dbReference>
<dbReference type="AlphaFoldDB" id="A0A3M6QMK2"/>
<dbReference type="CDD" id="cd13578">
    <property type="entry name" value="PBP2_Bug27"/>
    <property type="match status" value="1"/>
</dbReference>
<dbReference type="InterPro" id="IPR005064">
    <property type="entry name" value="BUG"/>
</dbReference>
<accession>A0A3M6QMK2</accession>
<dbReference type="Gene3D" id="3.40.190.10">
    <property type="entry name" value="Periplasmic binding protein-like II"/>
    <property type="match status" value="1"/>
</dbReference>
<dbReference type="Gene3D" id="3.40.190.150">
    <property type="entry name" value="Bordetella uptake gene, domain 1"/>
    <property type="match status" value="1"/>
</dbReference>
<keyword evidence="2" id="KW-0732">Signal</keyword>
<organism evidence="3 4">
    <name type="scientific">Corticibacter populi</name>
    <dbReference type="NCBI Taxonomy" id="1550736"/>
    <lineage>
        <taxon>Bacteria</taxon>
        <taxon>Pseudomonadati</taxon>
        <taxon>Pseudomonadota</taxon>
        <taxon>Betaproteobacteria</taxon>
        <taxon>Burkholderiales</taxon>
        <taxon>Comamonadaceae</taxon>
        <taxon>Corticibacter</taxon>
    </lineage>
</organism>